<keyword evidence="3 9" id="KW-1003">Cell membrane</keyword>
<evidence type="ECO:0000313" key="11">
    <source>
        <dbReference type="Proteomes" id="UP000296144"/>
    </source>
</evidence>
<dbReference type="PANTHER" id="PTHR33910:SF1">
    <property type="entry name" value="PROTEIN TRANSLOCASE SUBUNIT SECE"/>
    <property type="match status" value="1"/>
</dbReference>
<dbReference type="GO" id="GO:0008320">
    <property type="term" value="F:protein transmembrane transporter activity"/>
    <property type="evidence" value="ECO:0007669"/>
    <property type="project" value="UniProtKB-UniRule"/>
</dbReference>
<comment type="subunit">
    <text evidence="9">Component of the Sec protein translocase complex. Heterotrimer consisting of SecY, SecE and SecG subunits. The heterotrimers can form oligomers, although 1 heterotrimer is thought to be able to translocate proteins. Interacts with the ribosome. Interacts with SecDF, and other proteins may be involved. Interacts with SecA.</text>
</comment>
<dbReference type="GO" id="GO:0006605">
    <property type="term" value="P:protein targeting"/>
    <property type="evidence" value="ECO:0007669"/>
    <property type="project" value="UniProtKB-UniRule"/>
</dbReference>
<evidence type="ECO:0000256" key="4">
    <source>
        <dbReference type="ARBA" id="ARBA00022692"/>
    </source>
</evidence>
<evidence type="ECO:0000256" key="1">
    <source>
        <dbReference type="ARBA" id="ARBA00004370"/>
    </source>
</evidence>
<dbReference type="InterPro" id="IPR001901">
    <property type="entry name" value="Translocase_SecE/Sec61-g"/>
</dbReference>
<dbReference type="PROSITE" id="PS01067">
    <property type="entry name" value="SECE_SEC61G"/>
    <property type="match status" value="1"/>
</dbReference>
<keyword evidence="2 9" id="KW-0813">Transport</keyword>
<dbReference type="PRINTS" id="PR01650">
    <property type="entry name" value="SECETRNLCASE"/>
</dbReference>
<evidence type="ECO:0000256" key="8">
    <source>
        <dbReference type="ARBA" id="ARBA00023136"/>
    </source>
</evidence>
<organism evidence="10 11">
    <name type="scientific">Candidatus Pantoea edessiphila</name>
    <dbReference type="NCBI Taxonomy" id="2044610"/>
    <lineage>
        <taxon>Bacteria</taxon>
        <taxon>Pseudomonadati</taxon>
        <taxon>Pseudomonadota</taxon>
        <taxon>Gammaproteobacteria</taxon>
        <taxon>Enterobacterales</taxon>
        <taxon>Erwiniaceae</taxon>
        <taxon>Pantoea</taxon>
    </lineage>
</organism>
<dbReference type="InterPro" id="IPR005807">
    <property type="entry name" value="SecE_bac"/>
</dbReference>
<dbReference type="GO" id="GO:0043952">
    <property type="term" value="P:protein transport by the Sec complex"/>
    <property type="evidence" value="ECO:0007669"/>
    <property type="project" value="UniProtKB-UniRule"/>
</dbReference>
<comment type="similarity">
    <text evidence="9">Belongs to the SecE/SEC61-gamma family.</text>
</comment>
<keyword evidence="8 9" id="KW-0472">Membrane</keyword>
<keyword evidence="11" id="KW-1185">Reference proteome</keyword>
<dbReference type="NCBIfam" id="NF004372">
    <property type="entry name" value="PRK05740.1-2"/>
    <property type="match status" value="1"/>
</dbReference>
<feature type="transmembrane region" description="Helical" evidence="9">
    <location>
        <begin position="91"/>
        <end position="111"/>
    </location>
</feature>
<dbReference type="RefSeq" id="WP_136129808.1">
    <property type="nucleotide sequence ID" value="NZ_PDKU01000001.1"/>
</dbReference>
<proteinExistence type="inferred from homology"/>
<dbReference type="EMBL" id="PDKU01000001">
    <property type="protein sequence ID" value="PPI86647.1"/>
    <property type="molecule type" value="Genomic_DNA"/>
</dbReference>
<sequence length="127" mass="14528">MSNNNEAKVTFFSLEIAKWIIILTLLLTAIVGNCYYQETKLYLRIIALMILVVISIFILLSMKTGKTALIFIRESKAEMKKVVWPSYQETFRITVIVIAVTILMSLLLWGLDNILVRVVSFITGLRL</sequence>
<keyword evidence="6 9" id="KW-1133">Transmembrane helix</keyword>
<keyword evidence="4 9" id="KW-0812">Transmembrane</keyword>
<keyword evidence="5 9" id="KW-0653">Protein transport</keyword>
<feature type="transmembrane region" description="Helical" evidence="9">
    <location>
        <begin position="16"/>
        <end position="36"/>
    </location>
</feature>
<comment type="subcellular location">
    <subcellularLocation>
        <location evidence="1">Membrane</location>
    </subcellularLocation>
</comment>
<evidence type="ECO:0000256" key="6">
    <source>
        <dbReference type="ARBA" id="ARBA00022989"/>
    </source>
</evidence>
<comment type="caution">
    <text evidence="10">The sequence shown here is derived from an EMBL/GenBank/DDBJ whole genome shotgun (WGS) entry which is preliminary data.</text>
</comment>
<dbReference type="NCBIfam" id="TIGR00964">
    <property type="entry name" value="secE_bact"/>
    <property type="match status" value="1"/>
</dbReference>
<dbReference type="Pfam" id="PF00584">
    <property type="entry name" value="SecE"/>
    <property type="match status" value="1"/>
</dbReference>
<protein>
    <recommendedName>
        <fullName evidence="9">Protein translocase subunit SecE</fullName>
    </recommendedName>
</protein>
<evidence type="ECO:0000256" key="5">
    <source>
        <dbReference type="ARBA" id="ARBA00022927"/>
    </source>
</evidence>
<evidence type="ECO:0000256" key="7">
    <source>
        <dbReference type="ARBA" id="ARBA00023010"/>
    </source>
</evidence>
<dbReference type="GO" id="GO:0065002">
    <property type="term" value="P:intracellular protein transmembrane transport"/>
    <property type="evidence" value="ECO:0007669"/>
    <property type="project" value="UniProtKB-UniRule"/>
</dbReference>
<dbReference type="InterPro" id="IPR038379">
    <property type="entry name" value="SecE_sf"/>
</dbReference>
<gene>
    <name evidence="9" type="primary">secE</name>
    <name evidence="10" type="ORF">CRV10_00045</name>
</gene>
<dbReference type="Gene3D" id="1.20.5.1030">
    <property type="entry name" value="Preprotein translocase secy subunit"/>
    <property type="match status" value="1"/>
</dbReference>
<evidence type="ECO:0000256" key="9">
    <source>
        <dbReference type="HAMAP-Rule" id="MF_00422"/>
    </source>
</evidence>
<dbReference type="HAMAP" id="MF_00422">
    <property type="entry name" value="SecE"/>
    <property type="match status" value="1"/>
</dbReference>
<name>A0A2P5SWC7_9GAMM</name>
<keyword evidence="7 9" id="KW-0811">Translocation</keyword>
<dbReference type="PANTHER" id="PTHR33910">
    <property type="entry name" value="PROTEIN TRANSLOCASE SUBUNIT SECE"/>
    <property type="match status" value="1"/>
</dbReference>
<reference evidence="10 11" key="1">
    <citation type="journal article" date="2018" name="Genome Biol. Evol.">
        <title>Cladogenesis and Genomic Streamlining in Extracellular Endosymbionts of Tropical Stink Bugs.</title>
        <authorList>
            <person name="Otero-Bravo A."/>
            <person name="Goffredi S."/>
            <person name="Sabree Z.L."/>
        </authorList>
    </citation>
    <scope>NUCLEOTIDE SEQUENCE [LARGE SCALE GENOMIC DNA]</scope>
    <source>
        <strain evidence="10 11">SoEL</strain>
    </source>
</reference>
<evidence type="ECO:0000256" key="3">
    <source>
        <dbReference type="ARBA" id="ARBA00022475"/>
    </source>
</evidence>
<dbReference type="AlphaFoldDB" id="A0A2P5SWC7"/>
<evidence type="ECO:0000256" key="2">
    <source>
        <dbReference type="ARBA" id="ARBA00022448"/>
    </source>
</evidence>
<dbReference type="OrthoDB" id="9806365at2"/>
<comment type="function">
    <text evidence="9">Essential subunit of the Sec protein translocation channel SecYEG. Clamps together the 2 halves of SecY. May contact the channel plug during translocation.</text>
</comment>
<evidence type="ECO:0000313" key="10">
    <source>
        <dbReference type="EMBL" id="PPI86647.1"/>
    </source>
</evidence>
<comment type="caution">
    <text evidence="9">Lacks conserved residue(s) required for the propagation of feature annotation.</text>
</comment>
<dbReference type="GO" id="GO:0009306">
    <property type="term" value="P:protein secretion"/>
    <property type="evidence" value="ECO:0007669"/>
    <property type="project" value="UniProtKB-UniRule"/>
</dbReference>
<dbReference type="Proteomes" id="UP000296144">
    <property type="component" value="Unassembled WGS sequence"/>
</dbReference>
<accession>A0A2P5SWC7</accession>
<dbReference type="GO" id="GO:0005886">
    <property type="term" value="C:plasma membrane"/>
    <property type="evidence" value="ECO:0007669"/>
    <property type="project" value="UniProtKB-UniRule"/>
</dbReference>
<feature type="transmembrane region" description="Helical" evidence="9">
    <location>
        <begin position="41"/>
        <end position="60"/>
    </location>
</feature>